<proteinExistence type="predicted"/>
<accession>U5LES9</accession>
<sequence length="58" mass="6437">MLQTAALYLSFIMAVFLLAFSYFEGIKIADSEEKVYGGTFIFTTVSGFIFSGLTFAFI</sequence>
<keyword evidence="3" id="KW-1185">Reference proteome</keyword>
<reference evidence="2 3" key="1">
    <citation type="submission" date="2013-07" db="EMBL/GenBank/DDBJ databases">
        <title>Complete genome sequence of Bacillus infantis NRRL B-14911 that has potential to induce cardiac disease by antigenic mimicry.</title>
        <authorList>
            <person name="Massilamany C."/>
            <person name="Smith T.P.L."/>
            <person name="Loy J.D."/>
            <person name="Barletta R."/>
            <person name="Reddy J."/>
        </authorList>
    </citation>
    <scope>NUCLEOTIDE SEQUENCE [LARGE SCALE GENOMIC DNA]</scope>
    <source>
        <strain evidence="2 3">NRRL B-14911</strain>
    </source>
</reference>
<dbReference type="PATRIC" id="fig|1367477.3.peg.4098"/>
<evidence type="ECO:0000313" key="2">
    <source>
        <dbReference type="EMBL" id="AGX05965.1"/>
    </source>
</evidence>
<feature type="transmembrane region" description="Helical" evidence="1">
    <location>
        <begin position="35"/>
        <end position="57"/>
    </location>
</feature>
<keyword evidence="1" id="KW-1133">Transmembrane helix</keyword>
<organism evidence="2 3">
    <name type="scientific">Bacillus infantis NRRL B-14911</name>
    <dbReference type="NCBI Taxonomy" id="1367477"/>
    <lineage>
        <taxon>Bacteria</taxon>
        <taxon>Bacillati</taxon>
        <taxon>Bacillota</taxon>
        <taxon>Bacilli</taxon>
        <taxon>Bacillales</taxon>
        <taxon>Bacillaceae</taxon>
        <taxon>Bacillus</taxon>
    </lineage>
</organism>
<dbReference type="AlphaFoldDB" id="U5LES9"/>
<name>U5LES9_9BACI</name>
<protein>
    <submittedName>
        <fullName evidence="2">Uncharacterized protein</fullName>
    </submittedName>
</protein>
<keyword evidence="1" id="KW-0812">Transmembrane</keyword>
<keyword evidence="1" id="KW-0472">Membrane</keyword>
<dbReference type="HOGENOM" id="CLU_2969797_0_0_9"/>
<dbReference type="Proteomes" id="UP000017805">
    <property type="component" value="Chromosome"/>
</dbReference>
<dbReference type="EMBL" id="CP006643">
    <property type="protein sequence ID" value="AGX05965.1"/>
    <property type="molecule type" value="Genomic_DNA"/>
</dbReference>
<evidence type="ECO:0000313" key="3">
    <source>
        <dbReference type="Proteomes" id="UP000017805"/>
    </source>
</evidence>
<feature type="transmembrane region" description="Helical" evidence="1">
    <location>
        <begin position="6"/>
        <end position="23"/>
    </location>
</feature>
<evidence type="ECO:0000256" key="1">
    <source>
        <dbReference type="SAM" id="Phobius"/>
    </source>
</evidence>
<gene>
    <name evidence="2" type="ORF">N288_20590</name>
</gene>
<dbReference type="KEGG" id="bif:N288_20590"/>